<dbReference type="Proteomes" id="UP000827889">
    <property type="component" value="Chromosome 8"/>
</dbReference>
<proteinExistence type="predicted"/>
<dbReference type="CDD" id="cd20405">
    <property type="entry name" value="Tudor_Agenet_AtDUF_rpt1_3"/>
    <property type="match status" value="1"/>
</dbReference>
<name>A0A8B8PPR1_9MYRT</name>
<dbReference type="PANTHER" id="PTHR31917:SF148">
    <property type="entry name" value="DUF724 DOMAIN-CONTAINING PROTEIN 2"/>
    <property type="match status" value="1"/>
</dbReference>
<dbReference type="GeneID" id="115745388"/>
<evidence type="ECO:0000259" key="1">
    <source>
        <dbReference type="SMART" id="SM00743"/>
    </source>
</evidence>
<protein>
    <submittedName>
        <fullName evidence="3">Protein AGENET DOMAIN (AGD)-CONTAINING P1-like</fullName>
    </submittedName>
</protein>
<dbReference type="CDD" id="cd20406">
    <property type="entry name" value="Tudor_Agenet_AtDUF_rpt2_4"/>
    <property type="match status" value="1"/>
</dbReference>
<dbReference type="SMART" id="SM00743">
    <property type="entry name" value="Agenet"/>
    <property type="match status" value="2"/>
</dbReference>
<feature type="domain" description="Agenet" evidence="1">
    <location>
        <begin position="1"/>
        <end position="69"/>
    </location>
</feature>
<feature type="domain" description="Agenet" evidence="1">
    <location>
        <begin position="74"/>
        <end position="129"/>
    </location>
</feature>
<dbReference type="RefSeq" id="XP_030536770.1">
    <property type="nucleotide sequence ID" value="XM_030680910.1"/>
</dbReference>
<reference evidence="3" key="1">
    <citation type="submission" date="2025-08" db="UniProtKB">
        <authorList>
            <consortium name="RefSeq"/>
        </authorList>
    </citation>
    <scope>IDENTIFICATION</scope>
    <source>
        <tissue evidence="3">Leaf</tissue>
    </source>
</reference>
<dbReference type="OrthoDB" id="938602at2759"/>
<keyword evidence="2" id="KW-1185">Reference proteome</keyword>
<dbReference type="Gene3D" id="2.30.30.140">
    <property type="match status" value="1"/>
</dbReference>
<dbReference type="InterPro" id="IPR014002">
    <property type="entry name" value="Agenet_dom_plant"/>
</dbReference>
<organism evidence="2 3">
    <name type="scientific">Rhodamnia argentea</name>
    <dbReference type="NCBI Taxonomy" id="178133"/>
    <lineage>
        <taxon>Eukaryota</taxon>
        <taxon>Viridiplantae</taxon>
        <taxon>Streptophyta</taxon>
        <taxon>Embryophyta</taxon>
        <taxon>Tracheophyta</taxon>
        <taxon>Spermatophyta</taxon>
        <taxon>Magnoliopsida</taxon>
        <taxon>eudicotyledons</taxon>
        <taxon>Gunneridae</taxon>
        <taxon>Pentapetalae</taxon>
        <taxon>rosids</taxon>
        <taxon>malvids</taxon>
        <taxon>Myrtales</taxon>
        <taxon>Myrtaceae</taxon>
        <taxon>Myrtoideae</taxon>
        <taxon>Myrteae</taxon>
        <taxon>Australasian group</taxon>
        <taxon>Rhodamnia</taxon>
    </lineage>
</organism>
<evidence type="ECO:0000313" key="2">
    <source>
        <dbReference type="Proteomes" id="UP000827889"/>
    </source>
</evidence>
<dbReference type="KEGG" id="rarg:115745388"/>
<accession>A0A8B8PPR1</accession>
<dbReference type="AlphaFoldDB" id="A0A8B8PPR1"/>
<gene>
    <name evidence="3" type="primary">LOC115745388</name>
</gene>
<evidence type="ECO:0000313" key="3">
    <source>
        <dbReference type="RefSeq" id="XP_030536770.1"/>
    </source>
</evidence>
<dbReference type="Pfam" id="PF05641">
    <property type="entry name" value="Agenet"/>
    <property type="match status" value="2"/>
</dbReference>
<dbReference type="InterPro" id="IPR008395">
    <property type="entry name" value="Agenet-like_dom"/>
</dbReference>
<sequence length="147" mass="16942">MRFLPGQEVEIASKEEGFLGSYYAAIIVTYIENEFYLVQYKELLKEDESGPLREVVQGVDIRPTPPAKSFPMAAGFTVLDRVDALYNDGWWTGMITGKEGSRFVVHFEDSGEELAFSDSEMRMHLEWINRNWIATTRRRILLPQKDS</sequence>
<dbReference type="PANTHER" id="PTHR31917">
    <property type="entry name" value="AGENET DOMAIN-CONTAINING PROTEIN-RELATED"/>
    <property type="match status" value="1"/>
</dbReference>